<reference evidence="1 2" key="1">
    <citation type="submission" date="2022-04" db="EMBL/GenBank/DDBJ databases">
        <title>Positive selection, recombination, and allopatry shape intraspecific diversity of widespread and dominant cyanobacteria.</title>
        <authorList>
            <person name="Wei J."/>
            <person name="Shu W."/>
            <person name="Hu C."/>
        </authorList>
    </citation>
    <scope>NUCLEOTIDE SEQUENCE [LARGE SCALE GENOMIC DNA]</scope>
    <source>
        <strain evidence="1 2">AS-A4</strain>
    </source>
</reference>
<dbReference type="RefSeq" id="WP_190453755.1">
    <property type="nucleotide sequence ID" value="NZ_JAMPLM010000001.1"/>
</dbReference>
<comment type="caution">
    <text evidence="1">The sequence shown here is derived from an EMBL/GenBank/DDBJ whole genome shotgun (WGS) entry which is preliminary data.</text>
</comment>
<organism evidence="1 2">
    <name type="scientific">Stenomitos frigidus AS-A4</name>
    <dbReference type="NCBI Taxonomy" id="2933935"/>
    <lineage>
        <taxon>Bacteria</taxon>
        <taxon>Bacillati</taxon>
        <taxon>Cyanobacteriota</taxon>
        <taxon>Cyanophyceae</taxon>
        <taxon>Leptolyngbyales</taxon>
        <taxon>Leptolyngbyaceae</taxon>
        <taxon>Stenomitos</taxon>
    </lineage>
</organism>
<accession>A0ABV0KCY9</accession>
<protein>
    <submittedName>
        <fullName evidence="1">ATP-binding protein</fullName>
    </submittedName>
</protein>
<dbReference type="InterPro" id="IPR027417">
    <property type="entry name" value="P-loop_NTPase"/>
</dbReference>
<keyword evidence="2" id="KW-1185">Reference proteome</keyword>
<dbReference type="EMBL" id="JAMPLM010000001">
    <property type="protein sequence ID" value="MEP1057069.1"/>
    <property type="molecule type" value="Genomic_DNA"/>
</dbReference>
<keyword evidence="1" id="KW-0547">Nucleotide-binding</keyword>
<evidence type="ECO:0000313" key="1">
    <source>
        <dbReference type="EMBL" id="MEP1057069.1"/>
    </source>
</evidence>
<gene>
    <name evidence="1" type="ORF">NDI38_01380</name>
</gene>
<sequence>MVVNPFTPKMLLGRQRELQQVSQILATDGDLLLAGVPGSGRQTLLRHAAQIVGARVIEIDCLRATDSNRFLQLLAEGVAVAFQAAADQELLQQWSQKQPIILETLSSGQARLVWHSAPKDEWLLFQSLLALPQAMAEGLGCRVVLVFLNFAHIRSWDRSGKWQRYLRQEIQQQTQVSYALIATVAESWVQDSNVQVVFLGPLEDAALRPWIVAAMATEGLQFEPESEALELFLTVVQGHVGDAIALARRLWLDHNMFENGRTSAAASSTDQPASKQLKAHTVYPHHVYRSTLALVEDLSLTFESLILLLPPSQVRVLESLALDPTDSPHSREYIQKHKLSRGGGLQGALASLEQKGLVYGPDYGYRITMPLLAFWLKHHLS</sequence>
<dbReference type="SUPFAM" id="SSF52540">
    <property type="entry name" value="P-loop containing nucleoside triphosphate hydrolases"/>
    <property type="match status" value="1"/>
</dbReference>
<keyword evidence="1" id="KW-0067">ATP-binding</keyword>
<dbReference type="Proteomes" id="UP001476950">
    <property type="component" value="Unassembled WGS sequence"/>
</dbReference>
<dbReference type="GO" id="GO:0005524">
    <property type="term" value="F:ATP binding"/>
    <property type="evidence" value="ECO:0007669"/>
    <property type="project" value="UniProtKB-KW"/>
</dbReference>
<dbReference type="Gene3D" id="3.40.50.300">
    <property type="entry name" value="P-loop containing nucleotide triphosphate hydrolases"/>
    <property type="match status" value="1"/>
</dbReference>
<proteinExistence type="predicted"/>
<name>A0ABV0KCY9_9CYAN</name>
<evidence type="ECO:0000313" key="2">
    <source>
        <dbReference type="Proteomes" id="UP001476950"/>
    </source>
</evidence>